<feature type="compositionally biased region" description="Basic residues" evidence="1">
    <location>
        <begin position="438"/>
        <end position="455"/>
    </location>
</feature>
<name>H0VP95_CAVPO</name>
<dbReference type="GO" id="GO:0007283">
    <property type="term" value="P:spermatogenesis"/>
    <property type="evidence" value="ECO:0007669"/>
    <property type="project" value="Ensembl"/>
</dbReference>
<dbReference type="GeneTree" id="ENSGT00390000012418"/>
<feature type="region of interest" description="Disordered" evidence="1">
    <location>
        <begin position="357"/>
        <end position="379"/>
    </location>
</feature>
<dbReference type="GO" id="GO:0060629">
    <property type="term" value="P:regulation of homologous chromosome segregation"/>
    <property type="evidence" value="ECO:0007669"/>
    <property type="project" value="Ensembl"/>
</dbReference>
<organism evidence="2 3">
    <name type="scientific">Cavia porcellus</name>
    <name type="common">Guinea pig</name>
    <dbReference type="NCBI Taxonomy" id="10141"/>
    <lineage>
        <taxon>Eukaryota</taxon>
        <taxon>Metazoa</taxon>
        <taxon>Chordata</taxon>
        <taxon>Craniata</taxon>
        <taxon>Vertebrata</taxon>
        <taxon>Euteleostomi</taxon>
        <taxon>Mammalia</taxon>
        <taxon>Eutheria</taxon>
        <taxon>Euarchontoglires</taxon>
        <taxon>Glires</taxon>
        <taxon>Rodentia</taxon>
        <taxon>Hystricomorpha</taxon>
        <taxon>Caviidae</taxon>
        <taxon>Cavia</taxon>
    </lineage>
</organism>
<feature type="region of interest" description="Disordered" evidence="1">
    <location>
        <begin position="427"/>
        <end position="510"/>
    </location>
</feature>
<feature type="compositionally biased region" description="Polar residues" evidence="1">
    <location>
        <begin position="466"/>
        <end position="482"/>
    </location>
</feature>
<evidence type="ECO:0000313" key="3">
    <source>
        <dbReference type="Proteomes" id="UP000005447"/>
    </source>
</evidence>
<dbReference type="HOGENOM" id="CLU_034910_0_0_1"/>
<reference evidence="2" key="3">
    <citation type="submission" date="2025-09" db="UniProtKB">
        <authorList>
            <consortium name="Ensembl"/>
        </authorList>
    </citation>
    <scope>IDENTIFICATION</scope>
    <source>
        <strain evidence="2">2N</strain>
    </source>
</reference>
<dbReference type="GO" id="GO:0000794">
    <property type="term" value="C:condensed nuclear chromosome"/>
    <property type="evidence" value="ECO:0007669"/>
    <property type="project" value="Ensembl"/>
</dbReference>
<dbReference type="GO" id="GO:0048477">
    <property type="term" value="P:oogenesis"/>
    <property type="evidence" value="ECO:0007669"/>
    <property type="project" value="Ensembl"/>
</dbReference>
<gene>
    <name evidence="2" type="primary">IHO1</name>
</gene>
<reference evidence="3" key="1">
    <citation type="journal article" date="2011" name="Nature">
        <title>A high-resolution map of human evolutionary constraint using 29 mammals.</title>
        <authorList>
            <person name="Lindblad-Toh K."/>
            <person name="Garber M."/>
            <person name="Zuk O."/>
            <person name="Lin M.F."/>
            <person name="Parker B.J."/>
            <person name="Washietl S."/>
            <person name="Kheradpour P."/>
            <person name="Ernst J."/>
            <person name="Jordan G."/>
            <person name="Mauceli E."/>
            <person name="Ward L.D."/>
            <person name="Lowe C.B."/>
            <person name="Holloway A.K."/>
            <person name="Clamp M."/>
            <person name="Gnerre S."/>
            <person name="Alfoldi J."/>
            <person name="Beal K."/>
            <person name="Chang J."/>
            <person name="Clawson H."/>
            <person name="Cuff J."/>
            <person name="Di Palma F."/>
            <person name="Fitzgerald S."/>
            <person name="Flicek P."/>
            <person name="Guttman M."/>
            <person name="Hubisz M.J."/>
            <person name="Jaffe D.B."/>
            <person name="Jungreis I."/>
            <person name="Kent W.J."/>
            <person name="Kostka D."/>
            <person name="Lara M."/>
            <person name="Martins A.L."/>
            <person name="Massingham T."/>
            <person name="Moltke I."/>
            <person name="Raney B.J."/>
            <person name="Rasmussen M.D."/>
            <person name="Robinson J."/>
            <person name="Stark A."/>
            <person name="Vilella A.J."/>
            <person name="Wen J."/>
            <person name="Xie X."/>
            <person name="Zody M.C."/>
            <person name="Baldwin J."/>
            <person name="Bloom T."/>
            <person name="Chin C.W."/>
            <person name="Heiman D."/>
            <person name="Nicol R."/>
            <person name="Nusbaum C."/>
            <person name="Young S."/>
            <person name="Wilkinson J."/>
            <person name="Worley K.C."/>
            <person name="Kovar C.L."/>
            <person name="Muzny D.M."/>
            <person name="Gibbs R.A."/>
            <person name="Cree A."/>
            <person name="Dihn H.H."/>
            <person name="Fowler G."/>
            <person name="Jhangiani S."/>
            <person name="Joshi V."/>
            <person name="Lee S."/>
            <person name="Lewis L.R."/>
            <person name="Nazareth L.V."/>
            <person name="Okwuonu G."/>
            <person name="Santibanez J."/>
            <person name="Warren W.C."/>
            <person name="Mardis E.R."/>
            <person name="Weinstock G.M."/>
            <person name="Wilson R.K."/>
            <person name="Delehaunty K."/>
            <person name="Dooling D."/>
            <person name="Fronik C."/>
            <person name="Fulton L."/>
            <person name="Fulton B."/>
            <person name="Graves T."/>
            <person name="Minx P."/>
            <person name="Sodergren E."/>
            <person name="Birney E."/>
            <person name="Margulies E.H."/>
            <person name="Herrero J."/>
            <person name="Green E.D."/>
            <person name="Haussler D."/>
            <person name="Siepel A."/>
            <person name="Goldman N."/>
            <person name="Pollard K.S."/>
            <person name="Pedersen J.S."/>
            <person name="Lander E.S."/>
            <person name="Kellis M."/>
        </authorList>
    </citation>
    <scope>NUCLEOTIDE SEQUENCE [LARGE SCALE GENOMIC DNA]</scope>
    <source>
        <strain evidence="3">2N</strain>
    </source>
</reference>
<dbReference type="EMBL" id="AAKN02012892">
    <property type="status" value="NOT_ANNOTATED_CDS"/>
    <property type="molecule type" value="Genomic_DNA"/>
</dbReference>
<accession>H0VP95</accession>
<dbReference type="GO" id="GO:0042138">
    <property type="term" value="P:meiotic DNA double-strand break formation"/>
    <property type="evidence" value="ECO:0007669"/>
    <property type="project" value="Ensembl"/>
</dbReference>
<dbReference type="GO" id="GO:0007129">
    <property type="term" value="P:homologous chromosome pairing at meiosis"/>
    <property type="evidence" value="ECO:0007669"/>
    <property type="project" value="Ensembl"/>
</dbReference>
<dbReference type="Ensembl" id="ENSCPOT00000013810.3">
    <property type="protein sequence ID" value="ENSCPOP00000012310.3"/>
    <property type="gene ID" value="ENSCPOG00000013672.4"/>
</dbReference>
<dbReference type="Pfam" id="PF15771">
    <property type="entry name" value="IHO1"/>
    <property type="match status" value="1"/>
</dbReference>
<dbReference type="PANTHER" id="PTHR35662">
    <property type="entry name" value="INTERACTOR OF HORMAD1 PROTEIN 1"/>
    <property type="match status" value="1"/>
</dbReference>
<dbReference type="Bgee" id="ENSCPOG00000013672">
    <property type="expression patterns" value="Expressed in testis and 1 other cell type or tissue"/>
</dbReference>
<dbReference type="FunCoup" id="H0VP95">
    <property type="interactions" value="133"/>
</dbReference>
<keyword evidence="3" id="KW-1185">Reference proteome</keyword>
<proteinExistence type="predicted"/>
<sequence>MSFNVWNIKEMLSIPSGSGTAKSSNWNNNNQTDYSALSDSQFLFGSQFCPENSETLSAPLDLGAHLRHPKQLHQNSLDSEPSIFTKYQTKPQLFGGEAKDGGLFSLPLPVGKPKCLLKQFEEKNKKAKDKCDSETLYNFVSQVRESIQRLQTSVEESEERLSSRSQSVLDCLETVAKTLQETARAQSDMRFEAIQEKGSAGQAILEMQKKFEAKQTEFIEMKSSLERLEVLVVQQSKDFKQLCEQLGQLYVPDILAELKRLLLAPRVLDHKKDNASQTSPPLAQSLRFINQKKLPLEEPVIGQTQAAPAARNPKAGSLMPEEFGVWADYFQEKAALPASEPCKGNGQVQDKAVQTNCQDTAGSPKNHVGPGIPGHQVHADGDLASQRDTQFTSLDLNNTANSIQSACPEYHSQGIVLCDSCEQLATEQKGKSAETAKKGKKRQPMKARRDRHLPRKPAQTPRKTCAPNTKYQRPQSPVSSKQRPPALCVQTPRSSPKSDCPTPGGRVKPRKTARAVRGGTLQLTMCPSKRSRFLSSSFQGDHQMSWFSSLNPEGSENALCKEAEKNLLYHLHFDSSDDDF</sequence>
<evidence type="ECO:0000313" key="2">
    <source>
        <dbReference type="Ensembl" id="ENSCPOP00000012310.3"/>
    </source>
</evidence>
<dbReference type="PANTHER" id="PTHR35662:SF1">
    <property type="entry name" value="INTERACTOR OF HORMAD1 PROTEIN 1"/>
    <property type="match status" value="1"/>
</dbReference>
<protein>
    <submittedName>
        <fullName evidence="2">Interactor of HORMAD1 1</fullName>
    </submittedName>
</protein>
<reference evidence="2" key="2">
    <citation type="submission" date="2025-08" db="UniProtKB">
        <authorList>
            <consortium name="Ensembl"/>
        </authorList>
    </citation>
    <scope>IDENTIFICATION</scope>
    <source>
        <strain evidence="2">2N</strain>
    </source>
</reference>
<dbReference type="AlphaFoldDB" id="H0VP95"/>
<evidence type="ECO:0000256" key="1">
    <source>
        <dbReference type="SAM" id="MobiDB-lite"/>
    </source>
</evidence>
<dbReference type="VEuPathDB" id="HostDB:ENSCPOG00000013672"/>
<dbReference type="eggNOG" id="ENOG502S0PR">
    <property type="taxonomic scope" value="Eukaryota"/>
</dbReference>
<dbReference type="OMA" id="PGHVKDS"/>
<dbReference type="GO" id="GO:0006310">
    <property type="term" value="P:DNA recombination"/>
    <property type="evidence" value="ECO:0007669"/>
    <property type="project" value="InterPro"/>
</dbReference>
<feature type="compositionally biased region" description="Basic and acidic residues" evidence="1">
    <location>
        <begin position="428"/>
        <end position="437"/>
    </location>
</feature>
<dbReference type="Proteomes" id="UP000005447">
    <property type="component" value="Unassembled WGS sequence"/>
</dbReference>
<dbReference type="STRING" id="10141.ENSCPOP00000012310"/>
<dbReference type="InterPro" id="IPR031529">
    <property type="entry name" value="IHO1"/>
</dbReference>
<dbReference type="InParanoid" id="H0VP95"/>